<keyword evidence="1 4" id="KW-0328">Glycosyltransferase</keyword>
<dbReference type="PANTHER" id="PTHR22916">
    <property type="entry name" value="GLYCOSYLTRANSFERASE"/>
    <property type="match status" value="1"/>
</dbReference>
<gene>
    <name evidence="4" type="ORF">NSA58_11070</name>
</gene>
<organism evidence="4 5">
    <name type="scientific">Terrisporobacter muris</name>
    <dbReference type="NCBI Taxonomy" id="2963284"/>
    <lineage>
        <taxon>Bacteria</taxon>
        <taxon>Bacillati</taxon>
        <taxon>Bacillota</taxon>
        <taxon>Clostridia</taxon>
        <taxon>Peptostreptococcales</taxon>
        <taxon>Peptostreptococcaceae</taxon>
        <taxon>Terrisporobacter</taxon>
    </lineage>
</organism>
<protein>
    <submittedName>
        <fullName evidence="4">Glycosyltransferase</fullName>
        <ecNumber evidence="4">2.4.-.-</ecNumber>
    </submittedName>
</protein>
<comment type="caution">
    <text evidence="4">The sequence shown here is derived from an EMBL/GenBank/DDBJ whole genome shotgun (WGS) entry which is preliminary data.</text>
</comment>
<evidence type="ECO:0000259" key="3">
    <source>
        <dbReference type="Pfam" id="PF00535"/>
    </source>
</evidence>
<dbReference type="PANTHER" id="PTHR22916:SF51">
    <property type="entry name" value="GLYCOSYLTRANSFERASE EPSH-RELATED"/>
    <property type="match status" value="1"/>
</dbReference>
<sequence length="265" mass="31505">MPLISIIVPVYNVEQYIRRCLDSLINQTFKEIEIILVDDGSTDSSGRICDEYAKIDDRVKVIHKENGGLSDARNKGIDIAQGEYIGFVDSDDFVSLDMFQYMYSYNDIKADIVSCEYKKIYDNNKINTRDKSKKINVKEFNNIEALENYFGEYSDKREIQVVVWNKIYKKELFEDIRFPFGKLYEDGYVTYKLLYKAKKIIHLYEELYYYFQREGSLIRSEFSLNVLKSYDDRREIFRFLYDKVPSINSKSAQLYINKYLALYKI</sequence>
<dbReference type="GO" id="GO:0016757">
    <property type="term" value="F:glycosyltransferase activity"/>
    <property type="evidence" value="ECO:0007669"/>
    <property type="project" value="UniProtKB-KW"/>
</dbReference>
<dbReference type="EC" id="2.4.-.-" evidence="4"/>
<dbReference type="RefSeq" id="WP_257560464.1">
    <property type="nucleotide sequence ID" value="NZ_JANKBY010000130.1"/>
</dbReference>
<evidence type="ECO:0000256" key="2">
    <source>
        <dbReference type="ARBA" id="ARBA00022679"/>
    </source>
</evidence>
<dbReference type="Pfam" id="PF00535">
    <property type="entry name" value="Glycos_transf_2"/>
    <property type="match status" value="1"/>
</dbReference>
<dbReference type="InterPro" id="IPR001173">
    <property type="entry name" value="Glyco_trans_2-like"/>
</dbReference>
<reference evidence="4" key="1">
    <citation type="submission" date="2022-07" db="EMBL/GenBank/DDBJ databases">
        <title>Enhanced cultured diversity of the mouse gut microbiota enables custom-made synthetic communities.</title>
        <authorList>
            <person name="Afrizal A."/>
        </authorList>
    </citation>
    <scope>NUCLEOTIDE SEQUENCE</scope>
    <source>
        <strain evidence="4">DSM 29186</strain>
    </source>
</reference>
<evidence type="ECO:0000256" key="1">
    <source>
        <dbReference type="ARBA" id="ARBA00022676"/>
    </source>
</evidence>
<evidence type="ECO:0000313" key="4">
    <source>
        <dbReference type="EMBL" id="MCR1823330.1"/>
    </source>
</evidence>
<dbReference type="Gene3D" id="3.90.550.10">
    <property type="entry name" value="Spore Coat Polysaccharide Biosynthesis Protein SpsA, Chain A"/>
    <property type="match status" value="1"/>
</dbReference>
<keyword evidence="2 4" id="KW-0808">Transferase</keyword>
<evidence type="ECO:0000313" key="5">
    <source>
        <dbReference type="Proteomes" id="UP001140817"/>
    </source>
</evidence>
<name>A0A9X2MCI6_9FIRM</name>
<dbReference type="InterPro" id="IPR029044">
    <property type="entry name" value="Nucleotide-diphossugar_trans"/>
</dbReference>
<feature type="domain" description="Glycosyltransferase 2-like" evidence="3">
    <location>
        <begin position="5"/>
        <end position="142"/>
    </location>
</feature>
<keyword evidence="5" id="KW-1185">Reference proteome</keyword>
<proteinExistence type="predicted"/>
<accession>A0A9X2MCI6</accession>
<feature type="non-terminal residue" evidence="4">
    <location>
        <position position="265"/>
    </location>
</feature>
<dbReference type="Proteomes" id="UP001140817">
    <property type="component" value="Unassembled WGS sequence"/>
</dbReference>
<dbReference type="CDD" id="cd00761">
    <property type="entry name" value="Glyco_tranf_GTA_type"/>
    <property type="match status" value="1"/>
</dbReference>
<dbReference type="AlphaFoldDB" id="A0A9X2MCI6"/>
<dbReference type="EMBL" id="JANKBY010000130">
    <property type="protein sequence ID" value="MCR1823330.1"/>
    <property type="molecule type" value="Genomic_DNA"/>
</dbReference>
<dbReference type="SUPFAM" id="SSF53448">
    <property type="entry name" value="Nucleotide-diphospho-sugar transferases"/>
    <property type="match status" value="1"/>
</dbReference>